<organism evidence="1 2">
    <name type="scientific">Rickettsia tamurae subsp. buchneri</name>
    <dbReference type="NCBI Taxonomy" id="1462938"/>
    <lineage>
        <taxon>Bacteria</taxon>
        <taxon>Pseudomonadati</taxon>
        <taxon>Pseudomonadota</taxon>
        <taxon>Alphaproteobacteria</taxon>
        <taxon>Rickettsiales</taxon>
        <taxon>Rickettsiaceae</taxon>
        <taxon>Rickettsieae</taxon>
        <taxon>Rickettsia</taxon>
        <taxon>spotted fever group</taxon>
    </lineage>
</organism>
<sequence>MAAMECSKGIELLNSNIMNLIFRGFFKVKKALTIDEAIITAVNDNGDDIRDYIFKKQGDNTFVYEEALMKICQENFRYYSDPQNYTKILNPTIEYILNLQQLITLLLREFRIKMPKLWLMNML</sequence>
<comment type="caution">
    <text evidence="1">The sequence shown here is derived from an EMBL/GenBank/DDBJ whole genome shotgun (WGS) entry which is preliminary data.</text>
</comment>
<dbReference type="Proteomes" id="UP000027161">
    <property type="component" value="Unassembled WGS sequence"/>
</dbReference>
<dbReference type="AlphaFoldDB" id="A0A8E0WLR9"/>
<evidence type="ECO:0000313" key="2">
    <source>
        <dbReference type="Proteomes" id="UP000027161"/>
    </source>
</evidence>
<evidence type="ECO:0000313" key="1">
    <source>
        <dbReference type="EMBL" id="KDO02849.1"/>
    </source>
</evidence>
<protein>
    <submittedName>
        <fullName evidence="1">Uncharacterized protein</fullName>
    </submittedName>
</protein>
<accession>A0A8E0WLR9</accession>
<name>A0A8E0WLR9_9RICK</name>
<keyword evidence="2" id="KW-1185">Reference proteome</keyword>
<proteinExistence type="predicted"/>
<dbReference type="EMBL" id="JFKF01000101">
    <property type="protein sequence ID" value="KDO02849.1"/>
    <property type="molecule type" value="Genomic_DNA"/>
</dbReference>
<reference evidence="1 2" key="1">
    <citation type="submission" date="2014-02" db="EMBL/GenBank/DDBJ databases">
        <title>Draft genome sequence of Rickettsia buchneri sp. nov. ISO7T.</title>
        <authorList>
            <person name="Felsheim R.F."/>
            <person name="Kurtti T.J."/>
            <person name="Munderloh U.G."/>
        </authorList>
    </citation>
    <scope>NUCLEOTIDE SEQUENCE [LARGE SCALE GENOMIC DNA]</scope>
    <source>
        <strain evidence="1 2">ISO7</strain>
    </source>
</reference>
<gene>
    <name evidence="1" type="ORF">REISMN_04875</name>
</gene>